<protein>
    <submittedName>
        <fullName evidence="1">Uncharacterized protein</fullName>
    </submittedName>
</protein>
<name>A0A438C753_VITVI</name>
<proteinExistence type="predicted"/>
<sequence>MNNSGSHELRPLDAMNHSRPLDVVNRLGLWMTLTTSGSQASRYYEPLRVVDDMNNSTYLAQASKSVDVMKDSGSRAQGYRSYAQLKIVDDALYAMNSLGLWMIRATPGGSCQFGSLDAMKHFALWMALTTLGRELSALVTINTPQGVVDMNDSSLGSQQSNASNGAQFGAEMELQPLEAEHRKLKANFAALQPNSEDFSSKDERLGSSSLGVRKAGCACHVEYEIAEEAMNFMSYVAEVSRGWDEPNARDMGRMTYGKEIGRARNEKMQEVQTISQTPLQAMPCAICLSYEHLVDECRIIPAMREIFGDCNTYNSNWRTIQISLGNHSILSTSNMFKHFSKPQTLNKL</sequence>
<comment type="caution">
    <text evidence="1">The sequence shown here is derived from an EMBL/GenBank/DDBJ whole genome shotgun (WGS) entry which is preliminary data.</text>
</comment>
<reference evidence="1 2" key="1">
    <citation type="journal article" date="2018" name="PLoS Genet.">
        <title>Population sequencing reveals clonal diversity and ancestral inbreeding in the grapevine cultivar Chardonnay.</title>
        <authorList>
            <person name="Roach M.J."/>
            <person name="Johnson D.L."/>
            <person name="Bohlmann J."/>
            <person name="van Vuuren H.J."/>
            <person name="Jones S.J."/>
            <person name="Pretorius I.S."/>
            <person name="Schmidt S.A."/>
            <person name="Borneman A.R."/>
        </authorList>
    </citation>
    <scope>NUCLEOTIDE SEQUENCE [LARGE SCALE GENOMIC DNA]</scope>
    <source>
        <strain evidence="2">cv. Chardonnay</strain>
        <tissue evidence="1">Leaf</tissue>
    </source>
</reference>
<evidence type="ECO:0000313" key="2">
    <source>
        <dbReference type="Proteomes" id="UP000288805"/>
    </source>
</evidence>
<organism evidence="1 2">
    <name type="scientific">Vitis vinifera</name>
    <name type="common">Grape</name>
    <dbReference type="NCBI Taxonomy" id="29760"/>
    <lineage>
        <taxon>Eukaryota</taxon>
        <taxon>Viridiplantae</taxon>
        <taxon>Streptophyta</taxon>
        <taxon>Embryophyta</taxon>
        <taxon>Tracheophyta</taxon>
        <taxon>Spermatophyta</taxon>
        <taxon>Magnoliopsida</taxon>
        <taxon>eudicotyledons</taxon>
        <taxon>Gunneridae</taxon>
        <taxon>Pentapetalae</taxon>
        <taxon>rosids</taxon>
        <taxon>Vitales</taxon>
        <taxon>Vitaceae</taxon>
        <taxon>Viteae</taxon>
        <taxon>Vitis</taxon>
    </lineage>
</organism>
<accession>A0A438C753</accession>
<gene>
    <name evidence="1" type="ORF">CK203_087647</name>
</gene>
<dbReference type="AlphaFoldDB" id="A0A438C753"/>
<evidence type="ECO:0000313" key="1">
    <source>
        <dbReference type="EMBL" id="RVW19085.1"/>
    </source>
</evidence>
<dbReference type="EMBL" id="QGNW01002503">
    <property type="protein sequence ID" value="RVW19085.1"/>
    <property type="molecule type" value="Genomic_DNA"/>
</dbReference>
<dbReference type="Proteomes" id="UP000288805">
    <property type="component" value="Unassembled WGS sequence"/>
</dbReference>